<dbReference type="RefSeq" id="WP_184256825.1">
    <property type="nucleotide sequence ID" value="NZ_JACHIO010000012.1"/>
</dbReference>
<evidence type="ECO:0000313" key="3">
    <source>
        <dbReference type="EMBL" id="MBB5064705.1"/>
    </source>
</evidence>
<gene>
    <name evidence="3" type="ORF">HDF15_003065</name>
</gene>
<keyword evidence="1" id="KW-0472">Membrane</keyword>
<accession>A0A7W7ZRA6</accession>
<feature type="chain" id="PRO_5031530781" description="Transmembrane protein" evidence="2">
    <location>
        <begin position="22"/>
        <end position="134"/>
    </location>
</feature>
<keyword evidence="1" id="KW-0812">Transmembrane</keyword>
<sequence length="134" mass="14581">MSRGKRILLFALVAFAAAAVAAFFVDNGHMDRYFLLLALGSLLVILPCWLLLLPFVVISDNLRAWQPGVFVLAGAAIASIVAFVEAHHFYRHAPPAQMPTAAWFHGIAWKSALLGASACAAYLGVLKAHRQWQP</sequence>
<proteinExistence type="predicted"/>
<organism evidence="3 4">
    <name type="scientific">Granulicella mallensis</name>
    <dbReference type="NCBI Taxonomy" id="940614"/>
    <lineage>
        <taxon>Bacteria</taxon>
        <taxon>Pseudomonadati</taxon>
        <taxon>Acidobacteriota</taxon>
        <taxon>Terriglobia</taxon>
        <taxon>Terriglobales</taxon>
        <taxon>Acidobacteriaceae</taxon>
        <taxon>Granulicella</taxon>
    </lineage>
</organism>
<feature type="transmembrane region" description="Helical" evidence="1">
    <location>
        <begin position="32"/>
        <end position="57"/>
    </location>
</feature>
<dbReference type="EMBL" id="JACHIO010000012">
    <property type="protein sequence ID" value="MBB5064705.1"/>
    <property type="molecule type" value="Genomic_DNA"/>
</dbReference>
<keyword evidence="2" id="KW-0732">Signal</keyword>
<evidence type="ECO:0008006" key="5">
    <source>
        <dbReference type="Google" id="ProtNLM"/>
    </source>
</evidence>
<feature type="transmembrane region" description="Helical" evidence="1">
    <location>
        <begin position="69"/>
        <end position="90"/>
    </location>
</feature>
<comment type="caution">
    <text evidence="3">The sequence shown here is derived from an EMBL/GenBank/DDBJ whole genome shotgun (WGS) entry which is preliminary data.</text>
</comment>
<keyword evidence="1" id="KW-1133">Transmembrane helix</keyword>
<evidence type="ECO:0000313" key="4">
    <source>
        <dbReference type="Proteomes" id="UP000584867"/>
    </source>
</evidence>
<protein>
    <recommendedName>
        <fullName evidence="5">Transmembrane protein</fullName>
    </recommendedName>
</protein>
<dbReference type="AlphaFoldDB" id="A0A7W7ZRA6"/>
<name>A0A7W7ZRA6_9BACT</name>
<dbReference type="Proteomes" id="UP000584867">
    <property type="component" value="Unassembled WGS sequence"/>
</dbReference>
<feature type="signal peptide" evidence="2">
    <location>
        <begin position="1"/>
        <end position="21"/>
    </location>
</feature>
<evidence type="ECO:0000256" key="2">
    <source>
        <dbReference type="SAM" id="SignalP"/>
    </source>
</evidence>
<evidence type="ECO:0000256" key="1">
    <source>
        <dbReference type="SAM" id="Phobius"/>
    </source>
</evidence>
<feature type="transmembrane region" description="Helical" evidence="1">
    <location>
        <begin position="102"/>
        <end position="125"/>
    </location>
</feature>
<reference evidence="3 4" key="1">
    <citation type="submission" date="2020-08" db="EMBL/GenBank/DDBJ databases">
        <title>Genomic Encyclopedia of Type Strains, Phase IV (KMG-V): Genome sequencing to study the core and pangenomes of soil and plant-associated prokaryotes.</title>
        <authorList>
            <person name="Whitman W."/>
        </authorList>
    </citation>
    <scope>NUCLEOTIDE SEQUENCE [LARGE SCALE GENOMIC DNA]</scope>
    <source>
        <strain evidence="3 4">X5P3</strain>
    </source>
</reference>